<organism evidence="1 2">
    <name type="scientific">Solanum commersonii</name>
    <name type="common">Commerson's wild potato</name>
    <name type="synonym">Commerson's nightshade</name>
    <dbReference type="NCBI Taxonomy" id="4109"/>
    <lineage>
        <taxon>Eukaryota</taxon>
        <taxon>Viridiplantae</taxon>
        <taxon>Streptophyta</taxon>
        <taxon>Embryophyta</taxon>
        <taxon>Tracheophyta</taxon>
        <taxon>Spermatophyta</taxon>
        <taxon>Magnoliopsida</taxon>
        <taxon>eudicotyledons</taxon>
        <taxon>Gunneridae</taxon>
        <taxon>Pentapetalae</taxon>
        <taxon>asterids</taxon>
        <taxon>lamiids</taxon>
        <taxon>Solanales</taxon>
        <taxon>Solanaceae</taxon>
        <taxon>Solanoideae</taxon>
        <taxon>Solaneae</taxon>
        <taxon>Solanum</taxon>
    </lineage>
</organism>
<dbReference type="EMBL" id="JACXVP010000002">
    <property type="protein sequence ID" value="KAG5623889.1"/>
    <property type="molecule type" value="Genomic_DNA"/>
</dbReference>
<dbReference type="Proteomes" id="UP000824120">
    <property type="component" value="Chromosome 2"/>
</dbReference>
<reference evidence="1 2" key="1">
    <citation type="submission" date="2020-09" db="EMBL/GenBank/DDBJ databases">
        <title>De no assembly of potato wild relative species, Solanum commersonii.</title>
        <authorList>
            <person name="Cho K."/>
        </authorList>
    </citation>
    <scope>NUCLEOTIDE SEQUENCE [LARGE SCALE GENOMIC DNA]</scope>
    <source>
        <strain evidence="1">LZ3.2</strain>
        <tissue evidence="1">Leaf</tissue>
    </source>
</reference>
<protein>
    <submittedName>
        <fullName evidence="1">Uncharacterized protein</fullName>
    </submittedName>
</protein>
<evidence type="ECO:0000313" key="2">
    <source>
        <dbReference type="Proteomes" id="UP000824120"/>
    </source>
</evidence>
<sequence length="77" mass="8958">MLQVAYIYQEPVQLVFNAHNANPKIKDDETPSVEDCKSSIYIKARELYNTYKSMEKNISIVEPPSCKLRSDNTDDWM</sequence>
<keyword evidence="2" id="KW-1185">Reference proteome</keyword>
<name>A0A9J6AHI4_SOLCO</name>
<proteinExistence type="predicted"/>
<dbReference type="AlphaFoldDB" id="A0A9J6AHI4"/>
<feature type="non-terminal residue" evidence="1">
    <location>
        <position position="77"/>
    </location>
</feature>
<accession>A0A9J6AHI4</accession>
<gene>
    <name evidence="1" type="ORF">H5410_009107</name>
</gene>
<comment type="caution">
    <text evidence="1">The sequence shown here is derived from an EMBL/GenBank/DDBJ whole genome shotgun (WGS) entry which is preliminary data.</text>
</comment>
<evidence type="ECO:0000313" key="1">
    <source>
        <dbReference type="EMBL" id="KAG5623889.1"/>
    </source>
</evidence>